<dbReference type="InterPro" id="IPR032710">
    <property type="entry name" value="NTF2-like_dom_sf"/>
</dbReference>
<reference evidence="1 2" key="1">
    <citation type="journal article" date="1992" name="Int. J. Syst. Bacteriol.">
        <title>Sphingobacterium antarcticus sp. nov. a Psychrotrophic Bacterium from the Soils of Schirmacher Oasis, Antarctica.</title>
        <authorList>
            <person name="Shivaji S."/>
            <person name="Ray M.K."/>
            <person name="Rao N.S."/>
            <person name="Saiserr L."/>
            <person name="Jagannadham M.V."/>
            <person name="Kumar G.S."/>
            <person name="Reddy G."/>
            <person name="Bhargava P.M."/>
        </authorList>
    </citation>
    <scope>NUCLEOTIDE SEQUENCE [LARGE SCALE GENOMIC DNA]</scope>
    <source>
        <strain evidence="1 2">4BY</strain>
    </source>
</reference>
<dbReference type="RefSeq" id="WP_037438586.1">
    <property type="nucleotide sequence ID" value="NZ_JNFF01000022.1"/>
</dbReference>
<evidence type="ECO:0000313" key="2">
    <source>
        <dbReference type="Proteomes" id="UP000028007"/>
    </source>
</evidence>
<evidence type="ECO:0008006" key="3">
    <source>
        <dbReference type="Google" id="ProtNLM"/>
    </source>
</evidence>
<dbReference type="Gene3D" id="3.10.450.50">
    <property type="match status" value="1"/>
</dbReference>
<evidence type="ECO:0000313" key="1">
    <source>
        <dbReference type="EMBL" id="KEQ30936.1"/>
    </source>
</evidence>
<sequence length="128" mass="14451">MSANQNINTVQDYEDVLAAMEGYVQGLKTGNVDQLKKTFHQDAIMYGHLGDDLSQGSIDNLYTYVEKFGSAPNIKTNLTVLHKTPTTAIVRIEMEHDAANEDFTDYHSLIKINGEWKVVAKLFHLYTK</sequence>
<name>A0A081PJR3_9SPHI</name>
<comment type="caution">
    <text evidence="1">The sequence shown here is derived from an EMBL/GenBank/DDBJ whole genome shotgun (WGS) entry which is preliminary data.</text>
</comment>
<dbReference type="AlphaFoldDB" id="A0A081PJR3"/>
<organism evidence="1 2">
    <name type="scientific">Pedobacter antarcticus 4BY</name>
    <dbReference type="NCBI Taxonomy" id="1358423"/>
    <lineage>
        <taxon>Bacteria</taxon>
        <taxon>Pseudomonadati</taxon>
        <taxon>Bacteroidota</taxon>
        <taxon>Sphingobacteriia</taxon>
        <taxon>Sphingobacteriales</taxon>
        <taxon>Sphingobacteriaceae</taxon>
        <taxon>Pedobacter</taxon>
    </lineage>
</organism>
<proteinExistence type="predicted"/>
<keyword evidence="2" id="KW-1185">Reference proteome</keyword>
<dbReference type="SUPFAM" id="SSF54427">
    <property type="entry name" value="NTF2-like"/>
    <property type="match status" value="1"/>
</dbReference>
<dbReference type="Proteomes" id="UP000028007">
    <property type="component" value="Unassembled WGS sequence"/>
</dbReference>
<dbReference type="EMBL" id="JNFF01000022">
    <property type="protein sequence ID" value="KEQ30936.1"/>
    <property type="molecule type" value="Genomic_DNA"/>
</dbReference>
<accession>A0A081PJR3</accession>
<dbReference type="eggNOG" id="ENOG5032T93">
    <property type="taxonomic scope" value="Bacteria"/>
</dbReference>
<dbReference type="Pfam" id="PF12893">
    <property type="entry name" value="Lumazine_bd_2"/>
    <property type="match status" value="1"/>
</dbReference>
<dbReference type="OrthoDB" id="8445243at2"/>
<dbReference type="InterPro" id="IPR039437">
    <property type="entry name" value="FrzH/put_lumazine-bd"/>
</dbReference>
<gene>
    <name evidence="1" type="ORF">N180_08625</name>
</gene>
<protein>
    <recommendedName>
        <fullName evidence="3">Lumazine-binding protein</fullName>
    </recommendedName>
</protein>